<feature type="region of interest" description="Disordered" evidence="1">
    <location>
        <begin position="1"/>
        <end position="79"/>
    </location>
</feature>
<evidence type="ECO:0000313" key="2">
    <source>
        <dbReference type="EMBL" id="KAF2497655.1"/>
    </source>
</evidence>
<dbReference type="AlphaFoldDB" id="A0A6A6QYX7"/>
<accession>A0A6A6QYX7</accession>
<name>A0A6A6QYX7_9PEZI</name>
<reference evidence="2" key="1">
    <citation type="journal article" date="2020" name="Stud. Mycol.">
        <title>101 Dothideomycetes genomes: a test case for predicting lifestyles and emergence of pathogens.</title>
        <authorList>
            <person name="Haridas S."/>
            <person name="Albert R."/>
            <person name="Binder M."/>
            <person name="Bloem J."/>
            <person name="Labutti K."/>
            <person name="Salamov A."/>
            <person name="Andreopoulos B."/>
            <person name="Baker S."/>
            <person name="Barry K."/>
            <person name="Bills G."/>
            <person name="Bluhm B."/>
            <person name="Cannon C."/>
            <person name="Castanera R."/>
            <person name="Culley D."/>
            <person name="Daum C."/>
            <person name="Ezra D."/>
            <person name="Gonzalez J."/>
            <person name="Henrissat B."/>
            <person name="Kuo A."/>
            <person name="Liang C."/>
            <person name="Lipzen A."/>
            <person name="Lutzoni F."/>
            <person name="Magnuson J."/>
            <person name="Mondo S."/>
            <person name="Nolan M."/>
            <person name="Ohm R."/>
            <person name="Pangilinan J."/>
            <person name="Park H.-J."/>
            <person name="Ramirez L."/>
            <person name="Alfaro M."/>
            <person name="Sun H."/>
            <person name="Tritt A."/>
            <person name="Yoshinaga Y."/>
            <person name="Zwiers L.-H."/>
            <person name="Turgeon B."/>
            <person name="Goodwin S."/>
            <person name="Spatafora J."/>
            <person name="Crous P."/>
            <person name="Grigoriev I."/>
        </authorList>
    </citation>
    <scope>NUCLEOTIDE SEQUENCE</scope>
    <source>
        <strain evidence="2">CBS 269.34</strain>
    </source>
</reference>
<organism evidence="2 3">
    <name type="scientific">Lophium mytilinum</name>
    <dbReference type="NCBI Taxonomy" id="390894"/>
    <lineage>
        <taxon>Eukaryota</taxon>
        <taxon>Fungi</taxon>
        <taxon>Dikarya</taxon>
        <taxon>Ascomycota</taxon>
        <taxon>Pezizomycotina</taxon>
        <taxon>Dothideomycetes</taxon>
        <taxon>Pleosporomycetidae</taxon>
        <taxon>Mytilinidiales</taxon>
        <taxon>Mytilinidiaceae</taxon>
        <taxon>Lophium</taxon>
    </lineage>
</organism>
<keyword evidence="3" id="KW-1185">Reference proteome</keyword>
<protein>
    <submittedName>
        <fullName evidence="2">Uncharacterized protein</fullName>
    </submittedName>
</protein>
<gene>
    <name evidence="2" type="ORF">BU16DRAFT_616263</name>
</gene>
<evidence type="ECO:0000256" key="1">
    <source>
        <dbReference type="SAM" id="MobiDB-lite"/>
    </source>
</evidence>
<evidence type="ECO:0000313" key="3">
    <source>
        <dbReference type="Proteomes" id="UP000799750"/>
    </source>
</evidence>
<dbReference type="Proteomes" id="UP000799750">
    <property type="component" value="Unassembled WGS sequence"/>
</dbReference>
<proteinExistence type="predicted"/>
<sequence length="135" mass="15862">MSRLKVMRSDNENAGLKQLMDEEHKARAEHERAERSRRAEEERLEQVRKDNVARAAREKRDREDEVRRGQAQKEWEQYQEHVQQQRKLEEAARINRPSMLEISRAISAKAATVAPRKRKALQMEYTSGVVDLPGN</sequence>
<dbReference type="EMBL" id="MU004186">
    <property type="protein sequence ID" value="KAF2497655.1"/>
    <property type="molecule type" value="Genomic_DNA"/>
</dbReference>
<feature type="compositionally biased region" description="Basic and acidic residues" evidence="1">
    <location>
        <begin position="19"/>
        <end position="79"/>
    </location>
</feature>